<proteinExistence type="predicted"/>
<accession>A0A2S0NA15</accession>
<evidence type="ECO:0000256" key="1">
    <source>
        <dbReference type="SAM" id="MobiDB-lite"/>
    </source>
</evidence>
<keyword evidence="3" id="KW-1185">Reference proteome</keyword>
<name>A0A2S0NA15_9HYPH</name>
<organism evidence="2 3">
    <name type="scientific">Phreatobacter cathodiphilus</name>
    <dbReference type="NCBI Taxonomy" id="1868589"/>
    <lineage>
        <taxon>Bacteria</taxon>
        <taxon>Pseudomonadati</taxon>
        <taxon>Pseudomonadota</taxon>
        <taxon>Alphaproteobacteria</taxon>
        <taxon>Hyphomicrobiales</taxon>
        <taxon>Phreatobacteraceae</taxon>
        <taxon>Phreatobacter</taxon>
    </lineage>
</organism>
<feature type="compositionally biased region" description="Polar residues" evidence="1">
    <location>
        <begin position="92"/>
        <end position="106"/>
    </location>
</feature>
<feature type="region of interest" description="Disordered" evidence="1">
    <location>
        <begin position="87"/>
        <end position="176"/>
    </location>
</feature>
<gene>
    <name evidence="2" type="ORF">C6569_08050</name>
</gene>
<dbReference type="PROSITE" id="PS51257">
    <property type="entry name" value="PROKAR_LIPOPROTEIN"/>
    <property type="match status" value="1"/>
</dbReference>
<evidence type="ECO:0000313" key="3">
    <source>
        <dbReference type="Proteomes" id="UP000237889"/>
    </source>
</evidence>
<reference evidence="2 3" key="1">
    <citation type="submission" date="2018-03" db="EMBL/GenBank/DDBJ databases">
        <title>Genome sequencing of Phreatobacter sp.</title>
        <authorList>
            <person name="Kim S.-J."/>
            <person name="Heo J."/>
            <person name="Kwon S.-W."/>
        </authorList>
    </citation>
    <scope>NUCLEOTIDE SEQUENCE [LARGE SCALE GENOMIC DNA]</scope>
    <source>
        <strain evidence="2 3">S-12</strain>
    </source>
</reference>
<dbReference type="KEGG" id="phr:C6569_08050"/>
<protein>
    <submittedName>
        <fullName evidence="2">Uncharacterized protein</fullName>
    </submittedName>
</protein>
<dbReference type="AlphaFoldDB" id="A0A2S0NA15"/>
<sequence length="176" mass="18019">MPCLRPERTDPMTMRAATIILPVLLLAGCMGREAPVAAPAPVPAAPVQRVETAALPAPATVGQAAAPSGRTVATAPSRIEVDGMRTAPGARESTSLTNVSRVSTGAPTGGNALGGTIVSGQSAGAIPTTVDRNREPPRRITAPRDPLGPGTPPPVIAPELRDTTGRSIRNRQEVQF</sequence>
<dbReference type="Proteomes" id="UP000237889">
    <property type="component" value="Chromosome"/>
</dbReference>
<dbReference type="EMBL" id="CP027668">
    <property type="protein sequence ID" value="AVO45019.1"/>
    <property type="molecule type" value="Genomic_DNA"/>
</dbReference>
<evidence type="ECO:0000313" key="2">
    <source>
        <dbReference type="EMBL" id="AVO45019.1"/>
    </source>
</evidence>